<evidence type="ECO:0000313" key="3">
    <source>
        <dbReference type="Proteomes" id="UP001328107"/>
    </source>
</evidence>
<reference evidence="3" key="1">
    <citation type="submission" date="2022-10" db="EMBL/GenBank/DDBJ databases">
        <title>Genome assembly of Pristionchus species.</title>
        <authorList>
            <person name="Yoshida K."/>
            <person name="Sommer R.J."/>
        </authorList>
    </citation>
    <scope>NUCLEOTIDE SEQUENCE [LARGE SCALE GENOMIC DNA]</scope>
    <source>
        <strain evidence="3">RS5460</strain>
    </source>
</reference>
<name>A0AAN5IAG3_9BILA</name>
<evidence type="ECO:0000256" key="1">
    <source>
        <dbReference type="SAM" id="Phobius"/>
    </source>
</evidence>
<feature type="transmembrane region" description="Helical" evidence="1">
    <location>
        <begin position="198"/>
        <end position="219"/>
    </location>
</feature>
<keyword evidence="1" id="KW-0812">Transmembrane</keyword>
<keyword evidence="3" id="KW-1185">Reference proteome</keyword>
<dbReference type="Proteomes" id="UP001328107">
    <property type="component" value="Unassembled WGS sequence"/>
</dbReference>
<comment type="caution">
    <text evidence="2">The sequence shown here is derived from an EMBL/GenBank/DDBJ whole genome shotgun (WGS) entry which is preliminary data.</text>
</comment>
<sequence length="262" mass="29893">SMRERAEDAISLSNLPLDVIRVIVPMIERRNKLRLISPSWNFVVLERGMSIPAESIRIVYGYNDELTFTYDISKLFRRYFPPHSVKDCTSLRNKFTIQTVHYNALKESMKPSFLKCFDRVKSLRIENVEAVSFNLIRYCFESVQVDRVTIIVKKGAADWELRHINNLSAAISSRFEVHRQSLFHEPPFDFIPPSIQKIGAGLLLCAAVAAAAVGLVVAINRCARYFSVPNVPPPIEIQDPEPVPKYNALRLRKLPSGKYLDS</sequence>
<accession>A0AAN5IAG3</accession>
<evidence type="ECO:0000313" key="2">
    <source>
        <dbReference type="EMBL" id="GMR57060.1"/>
    </source>
</evidence>
<proteinExistence type="predicted"/>
<feature type="non-terminal residue" evidence="2">
    <location>
        <position position="1"/>
    </location>
</feature>
<keyword evidence="1" id="KW-0472">Membrane</keyword>
<evidence type="ECO:0008006" key="4">
    <source>
        <dbReference type="Google" id="ProtNLM"/>
    </source>
</evidence>
<dbReference type="EMBL" id="BTRK01000006">
    <property type="protein sequence ID" value="GMR57060.1"/>
    <property type="molecule type" value="Genomic_DNA"/>
</dbReference>
<organism evidence="2 3">
    <name type="scientific">Pristionchus mayeri</name>
    <dbReference type="NCBI Taxonomy" id="1317129"/>
    <lineage>
        <taxon>Eukaryota</taxon>
        <taxon>Metazoa</taxon>
        <taxon>Ecdysozoa</taxon>
        <taxon>Nematoda</taxon>
        <taxon>Chromadorea</taxon>
        <taxon>Rhabditida</taxon>
        <taxon>Rhabditina</taxon>
        <taxon>Diplogasteromorpha</taxon>
        <taxon>Diplogasteroidea</taxon>
        <taxon>Neodiplogasteridae</taxon>
        <taxon>Pristionchus</taxon>
    </lineage>
</organism>
<protein>
    <recommendedName>
        <fullName evidence="4">F-box domain-containing protein</fullName>
    </recommendedName>
</protein>
<gene>
    <name evidence="2" type="ORF">PMAYCL1PPCAC_27255</name>
</gene>
<keyword evidence="1" id="KW-1133">Transmembrane helix</keyword>
<dbReference type="AlphaFoldDB" id="A0AAN5IAG3"/>